<sequence length="529" mass="58455">MLNFRKSSSSSVERGWAWIVLLGCSVEYFVILGMFKSFGLFFVQFQRKYNTSASVLSLILSVQNIIASFSSFIIMGVGTRYFTERTMVMFAGLIGLGCCIGNAFAPSAEVLFFTQSFLFAVSAMTAHLPSMLMISKYFERRRGMANSIANVGGSLGGFVLPFFLTFLFSEYGLEGTLIIAGGLYLQFLPAGLIMRPIERDIHINEEKDRNGIVLHKEDKECTNNLLSNQTDKKNVIEYEIQGTYNGSCTSLHKTVNTERKSNSLVNINSNHMNCSVRSAELFGSSLDIGSTVSIENINAGRSQHHSLSTSADSNRNCCLKVLFTLFDFALFKNPTFILLMLMAFLVAPGSTIVVTFIAPFAKDNDQSTNMIGYLLTLCSAGDLTGRLLFVFISDNKVIQRSHMLTIALLSNGLTCLLASFYDTFAKLAVFGFLQSSFAGTYYSLINVLIVDFIGLENLRHGLSMTTVVRGISVAISSSVVDLLSSDNLKSGEYFQFDFDKYPVKFAKGTSLSCDNFTAVSLYVDTYIWL</sequence>
<keyword evidence="1" id="KW-0812">Transmembrane</keyword>
<dbReference type="InterPro" id="IPR011701">
    <property type="entry name" value="MFS"/>
</dbReference>
<dbReference type="InterPro" id="IPR036259">
    <property type="entry name" value="MFS_trans_sf"/>
</dbReference>
<evidence type="ECO:0000313" key="2">
    <source>
        <dbReference type="EnsemblMetazoa" id="G16095.4:cds"/>
    </source>
</evidence>
<evidence type="ECO:0000256" key="1">
    <source>
        <dbReference type="SAM" id="Phobius"/>
    </source>
</evidence>
<dbReference type="PANTHER" id="PTHR11360:SF303">
    <property type="entry name" value="MAJOR FACILITATOR SUPERFAMILY (MFS) PROFILE DOMAIN-CONTAINING PROTEIN"/>
    <property type="match status" value="1"/>
</dbReference>
<feature type="transmembrane region" description="Helical" evidence="1">
    <location>
        <begin position="370"/>
        <end position="392"/>
    </location>
</feature>
<dbReference type="GO" id="GO:0008028">
    <property type="term" value="F:monocarboxylic acid transmembrane transporter activity"/>
    <property type="evidence" value="ECO:0007669"/>
    <property type="project" value="TreeGrafter"/>
</dbReference>
<feature type="transmembrane region" description="Helical" evidence="1">
    <location>
        <begin position="117"/>
        <end position="135"/>
    </location>
</feature>
<feature type="transmembrane region" description="Helical" evidence="1">
    <location>
        <begin position="404"/>
        <end position="421"/>
    </location>
</feature>
<feature type="transmembrane region" description="Helical" evidence="1">
    <location>
        <begin position="87"/>
        <end position="105"/>
    </location>
</feature>
<protein>
    <recommendedName>
        <fullName evidence="4">Monocarboxylate transporter 12</fullName>
    </recommendedName>
</protein>
<organism evidence="2 3">
    <name type="scientific">Magallana gigas</name>
    <name type="common">Pacific oyster</name>
    <name type="synonym">Crassostrea gigas</name>
    <dbReference type="NCBI Taxonomy" id="29159"/>
    <lineage>
        <taxon>Eukaryota</taxon>
        <taxon>Metazoa</taxon>
        <taxon>Spiralia</taxon>
        <taxon>Lophotrochozoa</taxon>
        <taxon>Mollusca</taxon>
        <taxon>Bivalvia</taxon>
        <taxon>Autobranchia</taxon>
        <taxon>Pteriomorphia</taxon>
        <taxon>Ostreida</taxon>
        <taxon>Ostreoidea</taxon>
        <taxon>Ostreidae</taxon>
        <taxon>Magallana</taxon>
    </lineage>
</organism>
<feature type="transmembrane region" description="Helical" evidence="1">
    <location>
        <begin position="175"/>
        <end position="194"/>
    </location>
</feature>
<evidence type="ECO:0000313" key="3">
    <source>
        <dbReference type="Proteomes" id="UP000005408"/>
    </source>
</evidence>
<feature type="transmembrane region" description="Helical" evidence="1">
    <location>
        <begin position="15"/>
        <end position="35"/>
    </location>
</feature>
<dbReference type="Gene3D" id="1.20.1250.20">
    <property type="entry name" value="MFS general substrate transporter like domains"/>
    <property type="match status" value="2"/>
</dbReference>
<keyword evidence="1" id="KW-1133">Transmembrane helix</keyword>
<dbReference type="AlphaFoldDB" id="A0A8W8IZJ4"/>
<feature type="transmembrane region" description="Helical" evidence="1">
    <location>
        <begin position="336"/>
        <end position="358"/>
    </location>
</feature>
<dbReference type="SUPFAM" id="SSF103473">
    <property type="entry name" value="MFS general substrate transporter"/>
    <property type="match status" value="1"/>
</dbReference>
<dbReference type="PANTHER" id="PTHR11360">
    <property type="entry name" value="MONOCARBOXYLATE TRANSPORTER"/>
    <property type="match status" value="1"/>
</dbReference>
<feature type="transmembrane region" description="Helical" evidence="1">
    <location>
        <begin position="427"/>
        <end position="454"/>
    </location>
</feature>
<name>A0A8W8IZJ4_MAGGI</name>
<dbReference type="Pfam" id="PF07690">
    <property type="entry name" value="MFS_1"/>
    <property type="match status" value="2"/>
</dbReference>
<accession>A0A8W8IZJ4</accession>
<evidence type="ECO:0008006" key="4">
    <source>
        <dbReference type="Google" id="ProtNLM"/>
    </source>
</evidence>
<feature type="transmembrane region" description="Helical" evidence="1">
    <location>
        <begin position="55"/>
        <end position="75"/>
    </location>
</feature>
<keyword evidence="1" id="KW-0472">Membrane</keyword>
<dbReference type="Proteomes" id="UP000005408">
    <property type="component" value="Unassembled WGS sequence"/>
</dbReference>
<proteinExistence type="predicted"/>
<dbReference type="InterPro" id="IPR050327">
    <property type="entry name" value="Proton-linked_MCT"/>
</dbReference>
<reference evidence="2" key="1">
    <citation type="submission" date="2022-08" db="UniProtKB">
        <authorList>
            <consortium name="EnsemblMetazoa"/>
        </authorList>
    </citation>
    <scope>IDENTIFICATION</scope>
    <source>
        <strain evidence="2">05x7-T-G4-1.051#20</strain>
    </source>
</reference>
<dbReference type="EnsemblMetazoa" id="G16095.4">
    <property type="protein sequence ID" value="G16095.4:cds"/>
    <property type="gene ID" value="G16095"/>
</dbReference>
<keyword evidence="3" id="KW-1185">Reference proteome</keyword>
<feature type="transmembrane region" description="Helical" evidence="1">
    <location>
        <begin position="147"/>
        <end position="169"/>
    </location>
</feature>